<comment type="caution">
    <text evidence="8">The sequence shown here is derived from an EMBL/GenBank/DDBJ whole genome shotgun (WGS) entry which is preliminary data.</text>
</comment>
<evidence type="ECO:0000256" key="2">
    <source>
        <dbReference type="ARBA" id="ARBA00022438"/>
    </source>
</evidence>
<dbReference type="EMBL" id="AMFJ01036151">
    <property type="protein sequence ID" value="EKD24944.1"/>
    <property type="molecule type" value="Genomic_DNA"/>
</dbReference>
<evidence type="ECO:0000256" key="3">
    <source>
        <dbReference type="ARBA" id="ARBA00022670"/>
    </source>
</evidence>
<dbReference type="Pfam" id="PF00557">
    <property type="entry name" value="Peptidase_M24"/>
    <property type="match status" value="1"/>
</dbReference>
<keyword evidence="4 6" id="KW-0479">Metal-binding</keyword>
<keyword evidence="3 6" id="KW-0645">Protease</keyword>
<keyword evidence="2 6" id="KW-0031">Aminopeptidase</keyword>
<evidence type="ECO:0000313" key="8">
    <source>
        <dbReference type="EMBL" id="EKD24944.1"/>
    </source>
</evidence>
<proteinExistence type="inferred from homology"/>
<evidence type="ECO:0000256" key="6">
    <source>
        <dbReference type="RuleBase" id="RU003653"/>
    </source>
</evidence>
<dbReference type="PANTHER" id="PTHR43330:SF27">
    <property type="entry name" value="METHIONINE AMINOPEPTIDASE"/>
    <property type="match status" value="1"/>
</dbReference>
<evidence type="ECO:0000256" key="5">
    <source>
        <dbReference type="ARBA" id="ARBA00022801"/>
    </source>
</evidence>
<dbReference type="SUPFAM" id="SSF55920">
    <property type="entry name" value="Creatinase/aminopeptidase"/>
    <property type="match status" value="1"/>
</dbReference>
<sequence>MIKTPQQIENIRASGKHLTALLYMLYHKAKAGISLIELEFVAEHYIKTHNLKWAFKGYEWFPANLCLSVNDCVVHGIPDSYVLKNGDLLKIDCWITYKGGITDSAITVTIGGEAANPLGYALAKATKKWLDESIQHIWPGKAIYEFSSSVYKIVTNAWFSVLWKLTGHGVGNKVHEKPHIYNTPNPEMKHIFFQPGMVLAFEPITAVTSTDFVSRPGNDWNLYCKGKDLWAQREYTILVTKDGYEILSWITEDLF</sequence>
<feature type="domain" description="Peptidase M24" evidence="7">
    <location>
        <begin position="9"/>
        <end position="241"/>
    </location>
</feature>
<dbReference type="EC" id="3.4.11.18" evidence="6"/>
<organism evidence="8">
    <name type="scientific">uncultured bacterium</name>
    <name type="common">gcode 4</name>
    <dbReference type="NCBI Taxonomy" id="1234023"/>
    <lineage>
        <taxon>Bacteria</taxon>
        <taxon>environmental samples</taxon>
    </lineage>
</organism>
<gene>
    <name evidence="8" type="ORF">ACD_80C00144G0002</name>
</gene>
<dbReference type="GO" id="GO:0005829">
    <property type="term" value="C:cytosol"/>
    <property type="evidence" value="ECO:0007669"/>
    <property type="project" value="TreeGrafter"/>
</dbReference>
<dbReference type="NCBIfam" id="TIGR00500">
    <property type="entry name" value="met_pdase_I"/>
    <property type="match status" value="1"/>
</dbReference>
<dbReference type="GO" id="GO:0004239">
    <property type="term" value="F:initiator methionyl aminopeptidase activity"/>
    <property type="evidence" value="ECO:0007669"/>
    <property type="project" value="UniProtKB-EC"/>
</dbReference>
<dbReference type="InterPro" id="IPR000994">
    <property type="entry name" value="Pept_M24"/>
</dbReference>
<dbReference type="Gene3D" id="3.90.230.10">
    <property type="entry name" value="Creatinase/methionine aminopeptidase superfamily"/>
    <property type="match status" value="1"/>
</dbReference>
<keyword evidence="5" id="KW-0378">Hydrolase</keyword>
<protein>
    <recommendedName>
        <fullName evidence="6">Methionine aminopeptidase</fullName>
        <ecNumber evidence="6">3.4.11.18</ecNumber>
    </recommendedName>
</protein>
<dbReference type="InterPro" id="IPR036005">
    <property type="entry name" value="Creatinase/aminopeptidase-like"/>
</dbReference>
<dbReference type="PANTHER" id="PTHR43330">
    <property type="entry name" value="METHIONINE AMINOPEPTIDASE"/>
    <property type="match status" value="1"/>
</dbReference>
<dbReference type="GO" id="GO:0006508">
    <property type="term" value="P:proteolysis"/>
    <property type="evidence" value="ECO:0007669"/>
    <property type="project" value="UniProtKB-KW"/>
</dbReference>
<dbReference type="GO" id="GO:0046872">
    <property type="term" value="F:metal ion binding"/>
    <property type="evidence" value="ECO:0007669"/>
    <property type="project" value="UniProtKB-KW"/>
</dbReference>
<comment type="function">
    <text evidence="1">Removes the N-terminal methionine from nascent proteins. The N-terminal methionine is often cleaved when the second residue in the primary sequence is small and uncharged (Met-Ala-, Cys, Gly, Pro, Ser, Thr, or Val). Requires deformylation of the N(alpha)-formylated initiator methionine before it can be hydrolyzed.</text>
</comment>
<dbReference type="InterPro" id="IPR001714">
    <property type="entry name" value="Pept_M24_MAP"/>
</dbReference>
<evidence type="ECO:0000259" key="7">
    <source>
        <dbReference type="Pfam" id="PF00557"/>
    </source>
</evidence>
<evidence type="ECO:0000256" key="1">
    <source>
        <dbReference type="ARBA" id="ARBA00002521"/>
    </source>
</evidence>
<comment type="cofactor">
    <cofactor evidence="6">
        <name>Co(2+)</name>
        <dbReference type="ChEBI" id="CHEBI:48828"/>
    </cofactor>
    <cofactor evidence="6">
        <name>Zn(2+)</name>
        <dbReference type="ChEBI" id="CHEBI:29105"/>
    </cofactor>
    <cofactor evidence="6">
        <name>Mn(2+)</name>
        <dbReference type="ChEBI" id="CHEBI:29035"/>
    </cofactor>
    <cofactor evidence="6">
        <name>Fe(2+)</name>
        <dbReference type="ChEBI" id="CHEBI:29033"/>
    </cofactor>
    <text evidence="6">Binds 2 divalent metal cations per subunit. Has a high-affinity and a low affinity metal-binding site. The true nature of the physiological cofactor is under debate. The enzyme is active with cobalt, zinc, manganese or divalent iron ions.</text>
</comment>
<accession>K1YHV0</accession>
<dbReference type="InterPro" id="IPR002467">
    <property type="entry name" value="Pept_M24A_MAP1"/>
</dbReference>
<dbReference type="AlphaFoldDB" id="K1YHV0"/>
<evidence type="ECO:0000256" key="4">
    <source>
        <dbReference type="ARBA" id="ARBA00022723"/>
    </source>
</evidence>
<dbReference type="PRINTS" id="PR00599">
    <property type="entry name" value="MAPEPTIDASE"/>
</dbReference>
<name>K1YHV0_9BACT</name>
<dbReference type="GO" id="GO:0070006">
    <property type="term" value="F:metalloaminopeptidase activity"/>
    <property type="evidence" value="ECO:0007669"/>
    <property type="project" value="InterPro"/>
</dbReference>
<comment type="catalytic activity">
    <reaction evidence="6">
        <text>Release of N-terminal amino acids, preferentially methionine, from peptides and arylamides.</text>
        <dbReference type="EC" id="3.4.11.18"/>
    </reaction>
</comment>
<reference evidence="8" key="1">
    <citation type="journal article" date="2012" name="Science">
        <title>Fermentation, hydrogen, and sulfur metabolism in multiple uncultivated bacterial phyla.</title>
        <authorList>
            <person name="Wrighton K.C."/>
            <person name="Thomas B.C."/>
            <person name="Sharon I."/>
            <person name="Miller C.S."/>
            <person name="Castelle C.J."/>
            <person name="VerBerkmoes N.C."/>
            <person name="Wilkins M.J."/>
            <person name="Hettich R.L."/>
            <person name="Lipton M.S."/>
            <person name="Williams K.H."/>
            <person name="Long P.E."/>
            <person name="Banfield J.F."/>
        </authorList>
    </citation>
    <scope>NUCLEOTIDE SEQUENCE [LARGE SCALE GENOMIC DNA]</scope>
</reference>
<comment type="similarity">
    <text evidence="6">Belongs to the peptidase M24A family.</text>
</comment>